<keyword evidence="2" id="KW-1185">Reference proteome</keyword>
<gene>
    <name evidence="1" type="ORF">LCI18_014701</name>
</gene>
<dbReference type="Proteomes" id="UP000830768">
    <property type="component" value="Chromosome 13"/>
</dbReference>
<evidence type="ECO:0000313" key="1">
    <source>
        <dbReference type="EMBL" id="UPL03767.1"/>
    </source>
</evidence>
<accession>A0ACD3ZRE7</accession>
<proteinExistence type="predicted"/>
<name>A0ACD3ZRE7_FUSSC</name>
<dbReference type="EMBL" id="CP090041">
    <property type="protein sequence ID" value="UPL03767.1"/>
    <property type="molecule type" value="Genomic_DNA"/>
</dbReference>
<evidence type="ECO:0000313" key="2">
    <source>
        <dbReference type="Proteomes" id="UP000830768"/>
    </source>
</evidence>
<reference evidence="1" key="1">
    <citation type="submission" date="2021-11" db="EMBL/GenBank/DDBJ databases">
        <title>Fusarium solani-melongenae Genome sequencing and assembly.</title>
        <authorList>
            <person name="Xie S."/>
            <person name="Huang L."/>
            <person name="Zhang X."/>
        </authorList>
    </citation>
    <scope>NUCLEOTIDE SEQUENCE</scope>
    <source>
        <strain evidence="1">CRI 24-3</strain>
    </source>
</reference>
<organism evidence="1 2">
    <name type="scientific">Fusarium solani subsp. cucurbitae</name>
    <name type="common">Neocosmosporum cucurbitae</name>
    <dbReference type="NCBI Taxonomy" id="2747967"/>
    <lineage>
        <taxon>Eukaryota</taxon>
        <taxon>Fungi</taxon>
        <taxon>Dikarya</taxon>
        <taxon>Ascomycota</taxon>
        <taxon>Pezizomycotina</taxon>
        <taxon>Sordariomycetes</taxon>
        <taxon>Hypocreomycetidae</taxon>
        <taxon>Hypocreales</taxon>
        <taxon>Nectriaceae</taxon>
        <taxon>Fusarium</taxon>
        <taxon>Fusarium solani species complex</taxon>
    </lineage>
</organism>
<protein>
    <submittedName>
        <fullName evidence="1">Uncharacterized protein</fullName>
    </submittedName>
</protein>
<sequence>MRMSILASLSTASLALAGGRRCDSPGTFANPGASRGPMFRHWFPDATVDQAMVAEDIANAGAIGAAGVEFVPFYEYGGDIGPPPPGVDWSTFGFGTEPFKEHFKTALRAHAENGMLMDFALGPGMGHGVPAKPDDEELQWDLIPFSADVPADGWTDEVIPGWGEGKLVALVSSSVLAVTNDPEQQFLAVPYDSHTQYLLDAARLEDVTDLVSADGRVSVDGPTVCDSKPKRVFAFYEKRTLHRAIAFENNRSATVFDDGGYVVDHYSAKGAQTVINF</sequence>